<dbReference type="EMBL" id="CP009288">
    <property type="protein sequence ID" value="AIQ14093.1"/>
    <property type="molecule type" value="Genomic_DNA"/>
</dbReference>
<name>A0A089HUQ1_PAEDU</name>
<dbReference type="Proteomes" id="UP000029409">
    <property type="component" value="Chromosome"/>
</dbReference>
<dbReference type="KEGG" id="pdu:PDUR_20885"/>
<keyword evidence="2" id="KW-1185">Reference proteome</keyword>
<proteinExistence type="predicted"/>
<evidence type="ECO:0000313" key="2">
    <source>
        <dbReference type="Proteomes" id="UP000029409"/>
    </source>
</evidence>
<dbReference type="AlphaFoldDB" id="A0A089HUQ1"/>
<evidence type="ECO:0000313" key="1">
    <source>
        <dbReference type="EMBL" id="AIQ14093.1"/>
    </source>
</evidence>
<accession>A0A089HUQ1</accession>
<protein>
    <submittedName>
        <fullName evidence="1">Uncharacterized protein</fullName>
    </submittedName>
</protein>
<gene>
    <name evidence="1" type="ORF">PDUR_20885</name>
</gene>
<dbReference type="RefSeq" id="WP_042207891.1">
    <property type="nucleotide sequence ID" value="NZ_CP009288.1"/>
</dbReference>
<reference evidence="1 2" key="1">
    <citation type="submission" date="2014-08" db="EMBL/GenBank/DDBJ databases">
        <title>Comparative genomics of the Paenibacillus odorifer group.</title>
        <authorList>
            <person name="den Bakker H.C."/>
            <person name="Tsai Y.-C."/>
            <person name="Martin N."/>
            <person name="Korlach J."/>
            <person name="Wiedmann M."/>
        </authorList>
    </citation>
    <scope>NUCLEOTIDE SEQUENCE [LARGE SCALE GENOMIC DNA]</scope>
    <source>
        <strain evidence="1 2">DSM 1735</strain>
    </source>
</reference>
<sequence>MSLHIDRAKRTSEHTGQADNFPFRYTFQVNRRRLRLIAAKHHAQNRDGPLRLMSDVVIGKRDNLMPALQAAFSFSCSAPQMVPR</sequence>
<organism evidence="1 2">
    <name type="scientific">Paenibacillus durus</name>
    <name type="common">Paenibacillus azotofixans</name>
    <dbReference type="NCBI Taxonomy" id="44251"/>
    <lineage>
        <taxon>Bacteria</taxon>
        <taxon>Bacillati</taxon>
        <taxon>Bacillota</taxon>
        <taxon>Bacilli</taxon>
        <taxon>Bacillales</taxon>
        <taxon>Paenibacillaceae</taxon>
        <taxon>Paenibacillus</taxon>
    </lineage>
</organism>